<reference evidence="3" key="1">
    <citation type="journal article" date="2019" name="Int. J. Syst. Evol. Microbiol.">
        <title>The Global Catalogue of Microorganisms (GCM) 10K type strain sequencing project: providing services to taxonomists for standard genome sequencing and annotation.</title>
        <authorList>
            <consortium name="The Broad Institute Genomics Platform"/>
            <consortium name="The Broad Institute Genome Sequencing Center for Infectious Disease"/>
            <person name="Wu L."/>
            <person name="Ma J."/>
        </authorList>
    </citation>
    <scope>NUCLEOTIDE SEQUENCE [LARGE SCALE GENOMIC DNA]</scope>
    <source>
        <strain evidence="3">KCTC 52644</strain>
    </source>
</reference>
<dbReference type="Proteomes" id="UP001597549">
    <property type="component" value="Unassembled WGS sequence"/>
</dbReference>
<dbReference type="InterPro" id="IPR038726">
    <property type="entry name" value="PDDEXK_AddAB-type"/>
</dbReference>
<dbReference type="InterPro" id="IPR027417">
    <property type="entry name" value="P-loop_NTPase"/>
</dbReference>
<dbReference type="InterPro" id="IPR011604">
    <property type="entry name" value="PDDEXK-like_dom_sf"/>
</dbReference>
<dbReference type="RefSeq" id="WP_379805907.1">
    <property type="nucleotide sequence ID" value="NZ_JBHUOL010000012.1"/>
</dbReference>
<name>A0ABW5Z7L1_9FLAO</name>
<feature type="domain" description="PD-(D/E)XK endonuclease-like" evidence="1">
    <location>
        <begin position="655"/>
        <end position="924"/>
    </location>
</feature>
<proteinExistence type="predicted"/>
<dbReference type="SUPFAM" id="SSF52980">
    <property type="entry name" value="Restriction endonuclease-like"/>
    <property type="match status" value="1"/>
</dbReference>
<protein>
    <submittedName>
        <fullName evidence="2">PD-(D/E)XK nuclease family protein</fullName>
    </submittedName>
</protein>
<dbReference type="Gene3D" id="3.90.320.10">
    <property type="match status" value="1"/>
</dbReference>
<keyword evidence="3" id="KW-1185">Reference proteome</keyword>
<evidence type="ECO:0000259" key="1">
    <source>
        <dbReference type="Pfam" id="PF12705"/>
    </source>
</evidence>
<organism evidence="2 3">
    <name type="scientific">Flavobacterium ardleyense</name>
    <dbReference type="NCBI Taxonomy" id="2038737"/>
    <lineage>
        <taxon>Bacteria</taxon>
        <taxon>Pseudomonadati</taxon>
        <taxon>Bacteroidota</taxon>
        <taxon>Flavobacteriia</taxon>
        <taxon>Flavobacteriales</taxon>
        <taxon>Flavobacteriaceae</taxon>
        <taxon>Flavobacterium</taxon>
    </lineage>
</organism>
<evidence type="ECO:0000313" key="3">
    <source>
        <dbReference type="Proteomes" id="UP001597549"/>
    </source>
</evidence>
<gene>
    <name evidence="2" type="ORF">ACFSX9_06640</name>
</gene>
<accession>A0ABW5Z7L1</accession>
<comment type="caution">
    <text evidence="2">The sequence shown here is derived from an EMBL/GenBank/DDBJ whole genome shotgun (WGS) entry which is preliminary data.</text>
</comment>
<dbReference type="InterPro" id="IPR011335">
    <property type="entry name" value="Restrct_endonuc-II-like"/>
</dbReference>
<dbReference type="Pfam" id="PF12705">
    <property type="entry name" value="PDDEXK_1"/>
    <property type="match status" value="1"/>
</dbReference>
<dbReference type="EMBL" id="JBHUOL010000012">
    <property type="protein sequence ID" value="MFD2908408.1"/>
    <property type="molecule type" value="Genomic_DNA"/>
</dbReference>
<dbReference type="SUPFAM" id="SSF52540">
    <property type="entry name" value="P-loop containing nucleoside triphosphate hydrolases"/>
    <property type="match status" value="1"/>
</dbReference>
<evidence type="ECO:0000313" key="2">
    <source>
        <dbReference type="EMBL" id="MFD2908408.1"/>
    </source>
</evidence>
<sequence>MNQMTFLDKLSSTLLQHSDVELSNCLIVLPNKRAKVFLLESLKNHLEGTSFAPNISSIEDFIQDIAGLRSVDPVELLFEFYEVYLSVTEKIKQQSFEEFSTWAKTAIQDFNEIDRYLLGPAHVFSYLKDIEALKRWDLEAHNTTRLIDAHLEFWAKLPLYYESFYKHLKDKGIGYQGLIYREAVANLEKFTKSLTSQVYFAGFNALNQAEVKIFNYLAHENKAKIYWDIDEVFLKDSYHDAGLFIRRFRKEWKPFVNQDFEWIVNHFSETKNIEIIGTPKSIGQAKIVGTIIEKIQAENPKLEKTAVVLGDENLLLPVLYGLPESVEALNITMGYPSKNNPAQLLISKLFKLHINAKKRSEASYTFYYKEVLDVLNHPLVEPYCNAEEVVKIINNNNFTFFSNQKLFSLHEEKYPNSDNKFFELLFTRWDDSITNVLANLKEILLLIKSFLSTDDSEEKVTKAFLYSVFKIINKLTNYHETYNHIDSVTSLHAIYKQIIDLAEVSFEGEPLSGLQVMGVLESRVLDFENIIITSVNEGKFPAGKSQNSFIPYDVKKELGLPTFKEKDAIYCYHFYHLLLRAKNVWLLYNTDNEGIDAGEKSRFITQLEIEPQKNHMINSTIYNAVLPEKAHEPITIDKNDAILKRLHEIATDKGFSPSSLTNYIRNPLQFYMQRILRINEADEVEENIAVNTLGTIIHNALEELYEPYLNQFLALHHLEAMETRIEAVILKYFKQEYKEGEITKGKNLLAFEVAKRNVYNFLQLEKKSITDDGDAIKVLLLEASLNAEITIDSLPFPIKIAGKVDRIEERNGEIRIVDYKTGKVDGNSLKIVDFTDLTSDIKNEKIIQLLCYALMFENHELKQNKDVSAGIISFKNMKGGFLPFGLGKGKDSELLISKPILEDFKAELSKLILEIFNPDIPFKEKV</sequence>